<dbReference type="InterPro" id="IPR001296">
    <property type="entry name" value="Glyco_trans_1"/>
</dbReference>
<feature type="domain" description="Glycosyl transferase family 1" evidence="2">
    <location>
        <begin position="218"/>
        <end position="384"/>
    </location>
</feature>
<comment type="caution">
    <text evidence="3">The sequence shown here is derived from an EMBL/GenBank/DDBJ whole genome shotgun (WGS) entry which is preliminary data.</text>
</comment>
<dbReference type="Gene3D" id="3.40.50.2000">
    <property type="entry name" value="Glycogen Phosphorylase B"/>
    <property type="match status" value="4"/>
</dbReference>
<evidence type="ECO:0000313" key="3">
    <source>
        <dbReference type="EMBL" id="MDV7021517.1"/>
    </source>
</evidence>
<organism evidence="3 4">
    <name type="scientific">Atlantibacter subterraneus</name>
    <dbReference type="NCBI Taxonomy" id="255519"/>
    <lineage>
        <taxon>Bacteria</taxon>
        <taxon>Pseudomonadati</taxon>
        <taxon>Pseudomonadota</taxon>
        <taxon>Gammaproteobacteria</taxon>
        <taxon>Enterobacterales</taxon>
        <taxon>Enterobacteriaceae</taxon>
        <taxon>Atlantibacter</taxon>
    </lineage>
</organism>
<dbReference type="EC" id="2.4.-.-" evidence="3"/>
<protein>
    <submittedName>
        <fullName evidence="3">Glycosyltransferase</fullName>
        <ecNumber evidence="3">2.4.-.-</ecNumber>
    </submittedName>
</protein>
<dbReference type="CDD" id="cd03809">
    <property type="entry name" value="GT4_MtfB-like"/>
    <property type="match status" value="2"/>
</dbReference>
<dbReference type="Pfam" id="PF00534">
    <property type="entry name" value="Glycos_transf_1"/>
    <property type="match status" value="3"/>
</dbReference>
<dbReference type="SUPFAM" id="SSF53756">
    <property type="entry name" value="UDP-Glycosyltransferase/glycogen phosphorylase"/>
    <property type="match status" value="3"/>
</dbReference>
<keyword evidence="3" id="KW-0328">Glycosyltransferase</keyword>
<feature type="domain" description="Glycosyl transferase family 1" evidence="2">
    <location>
        <begin position="622"/>
        <end position="788"/>
    </location>
</feature>
<evidence type="ECO:0000259" key="2">
    <source>
        <dbReference type="Pfam" id="PF00534"/>
    </source>
</evidence>
<sequence length="1235" mass="142129">MRIVIDMQGMQASNSKRGIGRYISSFVKQLIYQNNNEFEIILLLNGMFKESISIVKNEFSNYISPENLKVWYSLSSISYLHTEDKRRIVVAEKIRENYIAKLDPDLVIVTSLFEGLVDDAAISINSYNEKKITTAVILYDLIPLIHEEVYLSNPIVKDWYLKKIAQLKKSDFILSISESSRNEAITYLNYDKDCIHNISSAANTFFKIKNYSEAQFAEFQKKYGINKKFILYTGGIDFRKNIERLIESFSLLVNTTRDDYQLAIVCSISDTELYNLKQLCNRYSLNQNEVIFTGYISEEDLLAFYNLCDFFIFPSWHEGFGLPILEAMQCGKAVIGGKYSSIPEVINNERALFDPYDINSIAQSMLSLISDIKIKNQLEEHSKKQAKNFSWELTANRAWQVISNYINIDFPRKLTIIKQPLKKLAYFSPLPPARSGIAGYSAELLKELINYYDIDVIICDDEEVNDEYIKANCAIKSINWFKCNHNKYERVLYHFGNSSYHWHMFGLLNDYPGIIVLHDYYLSGIVAHMDLHMRHTNNGWEKELFKSGGWNAVYERFNAQDTADVIYKYPCNLSILQNCLGVISHSHYAKNLAVNNYQYLNNINWDVIPLLRMPAINNDKRASRLHLGIDENAIIICSFGFMGPTKLNEELIKAWLDSPMSKDDRCFLVFAGEKPEGIYEQLIQKLRNRSKNIIITGWLSNNDYKHWLSAADIGVQLRTKSRGESSAAVLDCMNYGLALIINANGSMSEIKDDCVLKIPDDFTQLELQQALEKLYYDNNFRAEISNAAIIELRERHNPRVCTQHYVTTIEKIYNKGSLQPHKLIHDICNTYDCSNDELKELCQSIANNYPPEPRRKSFFVDVSELIQRDAKSGIQRVVREVINQLLRTPPEGWNVELVYASKESNGYFYARKYSCKLLSLPDHWAVDGPIDYYPGDVFLGLDLQPEIVNAQFCYVQNMKDKGVVVKYVVYDLLPVNHPEFFFPGARETYHNWFSKITAFDGAICISNSVASELSLWMSEYVPDRLSRFSIEHFHLGADLAKSNEENIQDEIDDIILSLKNKTLFLVVSTIEPRKQHEEILTAFDTLWNQKNDVALIFVGKQGWMVDDLINKINSHQQLNKNFYWFSSIDDNQLKKIYAAADCLICASKGEGFGLPLIEAAQFKLPVIARDIPVFREVAGDSVFYFTGGSLQITNAVKDWLLLRENNKIPNIEDLQWLTWSQSTDKLVTLALKSVE</sequence>
<name>A0ABU4DXC4_9ENTR</name>
<reference evidence="3 4" key="1">
    <citation type="submission" date="2023-10" db="EMBL/GenBank/DDBJ databases">
        <authorList>
            <person name="Dale J."/>
        </authorList>
    </citation>
    <scope>NUCLEOTIDE SEQUENCE [LARGE SCALE GENOMIC DNA]</scope>
    <source>
        <strain evidence="3 4">2023EL-00970</strain>
    </source>
</reference>
<evidence type="ECO:0000313" key="4">
    <source>
        <dbReference type="Proteomes" id="UP001187066"/>
    </source>
</evidence>
<feature type="domain" description="Glycosyl transferase family 1" evidence="2">
    <location>
        <begin position="1049"/>
        <end position="1199"/>
    </location>
</feature>
<evidence type="ECO:0000256" key="1">
    <source>
        <dbReference type="ARBA" id="ARBA00022679"/>
    </source>
</evidence>
<dbReference type="RefSeq" id="WP_317677523.1">
    <property type="nucleotide sequence ID" value="NZ_JAWLOF010000001.1"/>
</dbReference>
<dbReference type="GO" id="GO:0016757">
    <property type="term" value="F:glycosyltransferase activity"/>
    <property type="evidence" value="ECO:0007669"/>
    <property type="project" value="UniProtKB-KW"/>
</dbReference>
<accession>A0ABU4DXC4</accession>
<gene>
    <name evidence="3" type="ORF">R4P48_02335</name>
</gene>
<keyword evidence="4" id="KW-1185">Reference proteome</keyword>
<dbReference type="PANTHER" id="PTHR46401">
    <property type="entry name" value="GLYCOSYLTRANSFERASE WBBK-RELATED"/>
    <property type="match status" value="1"/>
</dbReference>
<dbReference type="EMBL" id="JAWLOF010000001">
    <property type="protein sequence ID" value="MDV7021517.1"/>
    <property type="molecule type" value="Genomic_DNA"/>
</dbReference>
<dbReference type="PANTHER" id="PTHR46401:SF2">
    <property type="entry name" value="GLYCOSYLTRANSFERASE WBBK-RELATED"/>
    <property type="match status" value="1"/>
</dbReference>
<proteinExistence type="predicted"/>
<keyword evidence="1 3" id="KW-0808">Transferase</keyword>
<dbReference type="CDD" id="cd03801">
    <property type="entry name" value="GT4_PimA-like"/>
    <property type="match status" value="1"/>
</dbReference>
<dbReference type="Proteomes" id="UP001187066">
    <property type="component" value="Unassembled WGS sequence"/>
</dbReference>